<keyword evidence="2" id="KW-1185">Reference proteome</keyword>
<sequence length="143" mass="15141">MTAVLPDLDVLVREALTAALPDASVWSLWPEDWAARLPLVVAHRIPGGGAPDPRFLDGALVDVQTCAADRDAASLLARRARAALWDACEAQFASAAAGGYLSRFASEFGGPTELRTGDDAVLAADAFRFQATYSIQARPARDS</sequence>
<dbReference type="OrthoDB" id="3536000at2"/>
<name>A0A3A9YY10_9ACTN</name>
<gene>
    <name evidence="1" type="ORF">D7294_17115</name>
</gene>
<dbReference type="Proteomes" id="UP000272474">
    <property type="component" value="Unassembled WGS sequence"/>
</dbReference>
<organism evidence="1 2">
    <name type="scientific">Streptomyces hoynatensis</name>
    <dbReference type="NCBI Taxonomy" id="1141874"/>
    <lineage>
        <taxon>Bacteria</taxon>
        <taxon>Bacillati</taxon>
        <taxon>Actinomycetota</taxon>
        <taxon>Actinomycetes</taxon>
        <taxon>Kitasatosporales</taxon>
        <taxon>Streptomycetaceae</taxon>
        <taxon>Streptomyces</taxon>
    </lineage>
</organism>
<evidence type="ECO:0000313" key="2">
    <source>
        <dbReference type="Proteomes" id="UP000272474"/>
    </source>
</evidence>
<dbReference type="EMBL" id="RBAL01000009">
    <property type="protein sequence ID" value="RKN40805.1"/>
    <property type="molecule type" value="Genomic_DNA"/>
</dbReference>
<comment type="caution">
    <text evidence="1">The sequence shown here is derived from an EMBL/GenBank/DDBJ whole genome shotgun (WGS) entry which is preliminary data.</text>
</comment>
<accession>A0A3A9YY10</accession>
<reference evidence="1 2" key="1">
    <citation type="journal article" date="2014" name="Int. J. Syst. Evol. Microbiol.">
        <title>Streptomyces hoynatensis sp. nov., isolated from deep marine sediment.</title>
        <authorList>
            <person name="Veyisoglu A."/>
            <person name="Sahin N."/>
        </authorList>
    </citation>
    <scope>NUCLEOTIDE SEQUENCE [LARGE SCALE GENOMIC DNA]</scope>
    <source>
        <strain evidence="1 2">KCTC 29097</strain>
    </source>
</reference>
<evidence type="ECO:0000313" key="1">
    <source>
        <dbReference type="EMBL" id="RKN40805.1"/>
    </source>
</evidence>
<proteinExistence type="predicted"/>
<protein>
    <recommendedName>
        <fullName evidence="3">DUF3168 domain-containing protein</fullName>
    </recommendedName>
</protein>
<dbReference type="RefSeq" id="WP_120680618.1">
    <property type="nucleotide sequence ID" value="NZ_RBAL01000009.1"/>
</dbReference>
<dbReference type="AlphaFoldDB" id="A0A3A9YY10"/>
<evidence type="ECO:0008006" key="3">
    <source>
        <dbReference type="Google" id="ProtNLM"/>
    </source>
</evidence>